<keyword evidence="7 8" id="KW-0862">Zinc</keyword>
<evidence type="ECO:0000256" key="8">
    <source>
        <dbReference type="HAMAP-Rule" id="MF_00009"/>
    </source>
</evidence>
<evidence type="ECO:0000313" key="11">
    <source>
        <dbReference type="Proteomes" id="UP000664293"/>
    </source>
</evidence>
<protein>
    <recommendedName>
        <fullName evidence="8">Endoribonuclease YbeY</fullName>
        <ecNumber evidence="8">3.1.-.-</ecNumber>
    </recommendedName>
</protein>
<keyword evidence="4 8" id="KW-0479">Metal-binding</keyword>
<dbReference type="Gene3D" id="3.40.390.30">
    <property type="entry name" value="Metalloproteases ('zincins'), catalytic domain"/>
    <property type="match status" value="1"/>
</dbReference>
<dbReference type="NCBIfam" id="TIGR00043">
    <property type="entry name" value="rRNA maturation RNase YbeY"/>
    <property type="match status" value="1"/>
</dbReference>
<keyword evidence="3 8" id="KW-0540">Nuclease</keyword>
<dbReference type="PROSITE" id="PS01306">
    <property type="entry name" value="UPF0054"/>
    <property type="match status" value="1"/>
</dbReference>
<dbReference type="Pfam" id="PF02130">
    <property type="entry name" value="YbeY"/>
    <property type="match status" value="1"/>
</dbReference>
<keyword evidence="5 8" id="KW-0255">Endonuclease</keyword>
<evidence type="ECO:0000256" key="2">
    <source>
        <dbReference type="ARBA" id="ARBA00022517"/>
    </source>
</evidence>
<dbReference type="EC" id="3.1.-.-" evidence="8"/>
<keyword evidence="11" id="KW-1185">Reference proteome</keyword>
<dbReference type="InterPro" id="IPR002036">
    <property type="entry name" value="YbeY"/>
</dbReference>
<comment type="subcellular location">
    <subcellularLocation>
        <location evidence="8">Cytoplasm</location>
    </subcellularLocation>
</comment>
<dbReference type="PANTHER" id="PTHR46986:SF1">
    <property type="entry name" value="ENDORIBONUCLEASE YBEY, CHLOROPLASTIC"/>
    <property type="match status" value="1"/>
</dbReference>
<evidence type="ECO:0000256" key="9">
    <source>
        <dbReference type="SAM" id="MobiDB-lite"/>
    </source>
</evidence>
<dbReference type="InterPro" id="IPR023091">
    <property type="entry name" value="MetalPrtase_cat_dom_sf_prd"/>
</dbReference>
<keyword evidence="6 8" id="KW-0378">Hydrolase</keyword>
<comment type="cofactor">
    <cofactor evidence="8">
        <name>Zn(2+)</name>
        <dbReference type="ChEBI" id="CHEBI:29105"/>
    </cofactor>
    <text evidence="8">Binds 1 zinc ion.</text>
</comment>
<dbReference type="PANTHER" id="PTHR46986">
    <property type="entry name" value="ENDORIBONUCLEASE YBEY, CHLOROPLASTIC"/>
    <property type="match status" value="1"/>
</dbReference>
<evidence type="ECO:0000256" key="1">
    <source>
        <dbReference type="ARBA" id="ARBA00010875"/>
    </source>
</evidence>
<reference evidence="10 11" key="1">
    <citation type="submission" date="2020-12" db="EMBL/GenBank/DDBJ databases">
        <title>Oil enriched cultivation method for isolating marine PHA-producing bacteria.</title>
        <authorList>
            <person name="Zheng W."/>
            <person name="Yu S."/>
            <person name="Huang Y."/>
        </authorList>
    </citation>
    <scope>NUCLEOTIDE SEQUENCE [LARGE SCALE GENOMIC DNA]</scope>
    <source>
        <strain evidence="10 11">SN0-2</strain>
    </source>
</reference>
<dbReference type="InterPro" id="IPR020549">
    <property type="entry name" value="YbeY_CS"/>
</dbReference>
<feature type="binding site" evidence="8">
    <location>
        <position position="118"/>
    </location>
    <ligand>
        <name>Zn(2+)</name>
        <dbReference type="ChEBI" id="CHEBI:29105"/>
        <note>catalytic</note>
    </ligand>
</feature>
<keyword evidence="8" id="KW-0698">rRNA processing</keyword>
<accession>A0ABS3E730</accession>
<dbReference type="Proteomes" id="UP000664293">
    <property type="component" value="Unassembled WGS sequence"/>
</dbReference>
<name>A0ABS3E730_9GAMM</name>
<feature type="compositionally biased region" description="Basic and acidic residues" evidence="9">
    <location>
        <begin position="146"/>
        <end position="156"/>
    </location>
</feature>
<dbReference type="SUPFAM" id="SSF55486">
    <property type="entry name" value="Metalloproteases ('zincins'), catalytic domain"/>
    <property type="match status" value="1"/>
</dbReference>
<organism evidence="10 11">
    <name type="scientific">Microbulbifer salipaludis</name>
    <dbReference type="NCBI Taxonomy" id="187980"/>
    <lineage>
        <taxon>Bacteria</taxon>
        <taxon>Pseudomonadati</taxon>
        <taxon>Pseudomonadota</taxon>
        <taxon>Gammaproteobacteria</taxon>
        <taxon>Cellvibrionales</taxon>
        <taxon>Microbulbiferaceae</taxon>
        <taxon>Microbulbifer</taxon>
    </lineage>
</organism>
<evidence type="ECO:0000256" key="6">
    <source>
        <dbReference type="ARBA" id="ARBA00022801"/>
    </source>
</evidence>
<dbReference type="HAMAP" id="MF_00009">
    <property type="entry name" value="Endoribonucl_YbeY"/>
    <property type="match status" value="1"/>
</dbReference>
<evidence type="ECO:0000313" key="10">
    <source>
        <dbReference type="EMBL" id="MBN8430874.1"/>
    </source>
</evidence>
<gene>
    <name evidence="8 10" type="primary">ybeY</name>
    <name evidence="10" type="ORF">JF535_08410</name>
</gene>
<comment type="caution">
    <text evidence="10">The sequence shown here is derived from an EMBL/GenBank/DDBJ whole genome shotgun (WGS) entry which is preliminary data.</text>
</comment>
<comment type="similarity">
    <text evidence="1 8">Belongs to the endoribonuclease YbeY family.</text>
</comment>
<dbReference type="EMBL" id="JAEKJR010000002">
    <property type="protein sequence ID" value="MBN8430874.1"/>
    <property type="molecule type" value="Genomic_DNA"/>
</dbReference>
<keyword evidence="8" id="KW-0963">Cytoplasm</keyword>
<evidence type="ECO:0000256" key="7">
    <source>
        <dbReference type="ARBA" id="ARBA00022833"/>
    </source>
</evidence>
<keyword evidence="2 8" id="KW-0690">Ribosome biogenesis</keyword>
<comment type="function">
    <text evidence="8">Single strand-specific metallo-endoribonuclease involved in late-stage 70S ribosome quality control and in maturation of the 3' terminus of the 16S rRNA.</text>
</comment>
<sequence length="165" mass="18109">MDVQRATSCSPLPSDADLARWATAAVGEHRTEAEISLRIVNDDESQALNLQYRGKDKPTNVLSFPADIPAELGLPLLGDLVISAPVVAREAEQQHKALAAHWAHMVVHGTLHLLGYDHIEDDEAEIMESLETRILAELGIDDPYRPVDAPAKDTRVEQMNNGTDE</sequence>
<evidence type="ECO:0000256" key="5">
    <source>
        <dbReference type="ARBA" id="ARBA00022759"/>
    </source>
</evidence>
<feature type="binding site" evidence="8">
    <location>
        <position position="112"/>
    </location>
    <ligand>
        <name>Zn(2+)</name>
        <dbReference type="ChEBI" id="CHEBI:29105"/>
        <note>catalytic</note>
    </ligand>
</feature>
<feature type="region of interest" description="Disordered" evidence="9">
    <location>
        <begin position="146"/>
        <end position="165"/>
    </location>
</feature>
<feature type="binding site" evidence="8">
    <location>
        <position position="108"/>
    </location>
    <ligand>
        <name>Zn(2+)</name>
        <dbReference type="ChEBI" id="CHEBI:29105"/>
        <note>catalytic</note>
    </ligand>
</feature>
<evidence type="ECO:0000256" key="4">
    <source>
        <dbReference type="ARBA" id="ARBA00022723"/>
    </source>
</evidence>
<proteinExistence type="inferred from homology"/>
<evidence type="ECO:0000256" key="3">
    <source>
        <dbReference type="ARBA" id="ARBA00022722"/>
    </source>
</evidence>